<dbReference type="AlphaFoldDB" id="A0A848FX02"/>
<keyword evidence="3" id="KW-1185">Reference proteome</keyword>
<dbReference type="EMBL" id="JABBGA010000001">
    <property type="protein sequence ID" value="NML24378.1"/>
    <property type="molecule type" value="Genomic_DNA"/>
</dbReference>
<dbReference type="RefSeq" id="WP_169144013.1">
    <property type="nucleotide sequence ID" value="NZ_JABBGA010000001.1"/>
</dbReference>
<protein>
    <submittedName>
        <fullName evidence="2">DUF411 domain-containing protein</fullName>
    </submittedName>
</protein>
<reference evidence="2 3" key="1">
    <citation type="submission" date="2020-04" db="EMBL/GenBank/DDBJ databases">
        <title>Zoogloea sp. G-4-1-14 isolated from soil.</title>
        <authorList>
            <person name="Dahal R.H."/>
        </authorList>
    </citation>
    <scope>NUCLEOTIDE SEQUENCE [LARGE SCALE GENOMIC DNA]</scope>
    <source>
        <strain evidence="2 3">G-4-1-14</strain>
    </source>
</reference>
<gene>
    <name evidence="2" type="ORF">HHL15_01350</name>
</gene>
<dbReference type="InterPro" id="IPR007332">
    <property type="entry name" value="DUF411"/>
</dbReference>
<organism evidence="2 3">
    <name type="scientific">Zoogloea dura</name>
    <dbReference type="NCBI Taxonomy" id="2728840"/>
    <lineage>
        <taxon>Bacteria</taxon>
        <taxon>Pseudomonadati</taxon>
        <taxon>Pseudomonadota</taxon>
        <taxon>Betaproteobacteria</taxon>
        <taxon>Rhodocyclales</taxon>
        <taxon>Zoogloeaceae</taxon>
        <taxon>Zoogloea</taxon>
    </lineage>
</organism>
<evidence type="ECO:0000313" key="3">
    <source>
        <dbReference type="Proteomes" id="UP000580043"/>
    </source>
</evidence>
<feature type="chain" id="PRO_5032336377" evidence="1">
    <location>
        <begin position="22"/>
        <end position="143"/>
    </location>
</feature>
<dbReference type="Proteomes" id="UP000580043">
    <property type="component" value="Unassembled WGS sequence"/>
</dbReference>
<comment type="caution">
    <text evidence="2">The sequence shown here is derived from an EMBL/GenBank/DDBJ whole genome shotgun (WGS) entry which is preliminary data.</text>
</comment>
<feature type="signal peptide" evidence="1">
    <location>
        <begin position="1"/>
        <end position="21"/>
    </location>
</feature>
<accession>A0A848FX02</accession>
<keyword evidence="1" id="KW-0732">Signal</keyword>
<name>A0A848FX02_9RHOO</name>
<evidence type="ECO:0000256" key="1">
    <source>
        <dbReference type="SAM" id="SignalP"/>
    </source>
</evidence>
<sequence length="143" mass="15270">MNLQTLVVSSILGLIAGAALAGTQVDVYKSPYCGCCTKWIEHMRAQGFEVSAHDVPDVPGQRRQLGMPEAYGSCHTAKVGGYLIEGHVPAADVRRLLKERPRAIGLAVPSMPPGSPGMESARPVPYETLLVRTDGSSSVFARH</sequence>
<dbReference type="Pfam" id="PF04214">
    <property type="entry name" value="DUF411"/>
    <property type="match status" value="1"/>
</dbReference>
<proteinExistence type="predicted"/>
<evidence type="ECO:0000313" key="2">
    <source>
        <dbReference type="EMBL" id="NML24378.1"/>
    </source>
</evidence>